<accession>A0ACB9M7Q4</accession>
<dbReference type="Proteomes" id="UP001057402">
    <property type="component" value="Chromosome 10"/>
</dbReference>
<proteinExistence type="predicted"/>
<reference evidence="2" key="1">
    <citation type="journal article" date="2023" name="Front. Plant Sci.">
        <title>Chromosomal-level genome assembly of Melastoma candidum provides insights into trichome evolution.</title>
        <authorList>
            <person name="Zhong Y."/>
            <person name="Wu W."/>
            <person name="Sun C."/>
            <person name="Zou P."/>
            <person name="Liu Y."/>
            <person name="Dai S."/>
            <person name="Zhou R."/>
        </authorList>
    </citation>
    <scope>NUCLEOTIDE SEQUENCE [LARGE SCALE GENOMIC DNA]</scope>
</reference>
<name>A0ACB9M7Q4_9MYRT</name>
<sequence length="109" mass="10488">MAATPHAAAKTALAKPNPPMEVAAFVPGEGASVGGSEIADGEGETGALAAREDDGDGDGAAAVGVGASATVGDILGGDGGGQGEITMAGNRQGWLEEGWFYTEICVLGG</sequence>
<keyword evidence="2" id="KW-1185">Reference proteome</keyword>
<comment type="caution">
    <text evidence="1">The sequence shown here is derived from an EMBL/GenBank/DDBJ whole genome shotgun (WGS) entry which is preliminary data.</text>
</comment>
<evidence type="ECO:0000313" key="2">
    <source>
        <dbReference type="Proteomes" id="UP001057402"/>
    </source>
</evidence>
<protein>
    <submittedName>
        <fullName evidence="1">Uncharacterized protein</fullName>
    </submittedName>
</protein>
<evidence type="ECO:0000313" key="1">
    <source>
        <dbReference type="EMBL" id="KAI4318710.1"/>
    </source>
</evidence>
<gene>
    <name evidence="1" type="ORF">MLD38_032385</name>
</gene>
<organism evidence="1 2">
    <name type="scientific">Melastoma candidum</name>
    <dbReference type="NCBI Taxonomy" id="119954"/>
    <lineage>
        <taxon>Eukaryota</taxon>
        <taxon>Viridiplantae</taxon>
        <taxon>Streptophyta</taxon>
        <taxon>Embryophyta</taxon>
        <taxon>Tracheophyta</taxon>
        <taxon>Spermatophyta</taxon>
        <taxon>Magnoliopsida</taxon>
        <taxon>eudicotyledons</taxon>
        <taxon>Gunneridae</taxon>
        <taxon>Pentapetalae</taxon>
        <taxon>rosids</taxon>
        <taxon>malvids</taxon>
        <taxon>Myrtales</taxon>
        <taxon>Melastomataceae</taxon>
        <taxon>Melastomatoideae</taxon>
        <taxon>Melastomateae</taxon>
        <taxon>Melastoma</taxon>
    </lineage>
</organism>
<dbReference type="EMBL" id="CM042889">
    <property type="protein sequence ID" value="KAI4318710.1"/>
    <property type="molecule type" value="Genomic_DNA"/>
</dbReference>